<reference evidence="2" key="2">
    <citation type="journal article" date="2015" name="Data Brief">
        <title>Shoot transcriptome of the giant reed, Arundo donax.</title>
        <authorList>
            <person name="Barrero R.A."/>
            <person name="Guerrero F.D."/>
            <person name="Moolhuijzen P."/>
            <person name="Goolsby J.A."/>
            <person name="Tidwell J."/>
            <person name="Bellgard S.E."/>
            <person name="Bellgard M.I."/>
        </authorList>
    </citation>
    <scope>NUCLEOTIDE SEQUENCE</scope>
    <source>
        <tissue evidence="2">Shoot tissue taken approximately 20 cm above the soil surface</tissue>
    </source>
</reference>
<protein>
    <submittedName>
        <fullName evidence="2">Uncharacterized protein</fullName>
    </submittedName>
</protein>
<accession>A0A0A9HNC8</accession>
<dbReference type="AlphaFoldDB" id="A0A0A9HNC8"/>
<evidence type="ECO:0000256" key="1">
    <source>
        <dbReference type="SAM" id="MobiDB-lite"/>
    </source>
</evidence>
<feature type="region of interest" description="Disordered" evidence="1">
    <location>
        <begin position="1"/>
        <end position="26"/>
    </location>
</feature>
<sequence>MLGHTPRAPRPRQEPPLLSSSSRCTQVLPPCADRGRACGPRCDFRSAQNNHRHHNRIP</sequence>
<evidence type="ECO:0000313" key="2">
    <source>
        <dbReference type="EMBL" id="JAE38232.1"/>
    </source>
</evidence>
<name>A0A0A9HNC8_ARUDO</name>
<organism evidence="2">
    <name type="scientific">Arundo donax</name>
    <name type="common">Giant reed</name>
    <name type="synonym">Donax arundinaceus</name>
    <dbReference type="NCBI Taxonomy" id="35708"/>
    <lineage>
        <taxon>Eukaryota</taxon>
        <taxon>Viridiplantae</taxon>
        <taxon>Streptophyta</taxon>
        <taxon>Embryophyta</taxon>
        <taxon>Tracheophyta</taxon>
        <taxon>Spermatophyta</taxon>
        <taxon>Magnoliopsida</taxon>
        <taxon>Liliopsida</taxon>
        <taxon>Poales</taxon>
        <taxon>Poaceae</taxon>
        <taxon>PACMAD clade</taxon>
        <taxon>Arundinoideae</taxon>
        <taxon>Arundineae</taxon>
        <taxon>Arundo</taxon>
    </lineage>
</organism>
<reference evidence="2" key="1">
    <citation type="submission" date="2014-09" db="EMBL/GenBank/DDBJ databases">
        <authorList>
            <person name="Magalhaes I.L.F."/>
            <person name="Oliveira U."/>
            <person name="Santos F.R."/>
            <person name="Vidigal T.H.D.A."/>
            <person name="Brescovit A.D."/>
            <person name="Santos A.J."/>
        </authorList>
    </citation>
    <scope>NUCLEOTIDE SEQUENCE</scope>
    <source>
        <tissue evidence="2">Shoot tissue taken approximately 20 cm above the soil surface</tissue>
    </source>
</reference>
<dbReference type="EMBL" id="GBRH01159664">
    <property type="protein sequence ID" value="JAE38232.1"/>
    <property type="molecule type" value="Transcribed_RNA"/>
</dbReference>
<proteinExistence type="predicted"/>